<dbReference type="OrthoDB" id="4456572at2"/>
<dbReference type="RefSeq" id="WP_011727545.1">
    <property type="nucleotide sequence ID" value="NC_008596.1"/>
</dbReference>
<feature type="compositionally biased region" description="Basic and acidic residues" evidence="1">
    <location>
        <begin position="433"/>
        <end position="442"/>
    </location>
</feature>
<dbReference type="eggNOG" id="ENOG502ZUJC">
    <property type="taxonomic scope" value="Bacteria"/>
</dbReference>
<dbReference type="EMBL" id="CP000480">
    <property type="protein sequence ID" value="ABK72689.1"/>
    <property type="molecule type" value="Genomic_DNA"/>
</dbReference>
<dbReference type="AlphaFoldDB" id="A0QRW3"/>
<evidence type="ECO:0000313" key="2">
    <source>
        <dbReference type="EMBL" id="ABK72689.1"/>
    </source>
</evidence>
<reference evidence="2 3" key="1">
    <citation type="submission" date="2006-10" db="EMBL/GenBank/DDBJ databases">
        <authorList>
            <person name="Fleischmann R.D."/>
            <person name="Dodson R.J."/>
            <person name="Haft D.H."/>
            <person name="Merkel J.S."/>
            <person name="Nelson W.C."/>
            <person name="Fraser C.M."/>
        </authorList>
    </citation>
    <scope>NUCLEOTIDE SEQUENCE [LARGE SCALE GENOMIC DNA]</scope>
    <source>
        <strain evidence="3">ATCC 700084 / mc(2)155</strain>
    </source>
</reference>
<evidence type="ECO:0000256" key="1">
    <source>
        <dbReference type="SAM" id="MobiDB-lite"/>
    </source>
</evidence>
<dbReference type="KEGG" id="msb:LJ00_06280"/>
<dbReference type="STRING" id="246196.MSMEG_1260"/>
<feature type="region of interest" description="Disordered" evidence="1">
    <location>
        <begin position="1"/>
        <end position="24"/>
    </location>
</feature>
<dbReference type="PaxDb" id="246196-MSMEI_1224"/>
<feature type="compositionally biased region" description="Basic and acidic residues" evidence="1">
    <location>
        <begin position="15"/>
        <end position="24"/>
    </location>
</feature>
<feature type="region of interest" description="Disordered" evidence="1">
    <location>
        <begin position="433"/>
        <end position="455"/>
    </location>
</feature>
<dbReference type="KEGG" id="msm:MSMEG_1260"/>
<gene>
    <name evidence="2" type="ordered locus">MSMEG_1260</name>
</gene>
<accession>A0QRW3</accession>
<proteinExistence type="predicted"/>
<dbReference type="GeneID" id="93456105"/>
<protein>
    <submittedName>
        <fullName evidence="2">Uncharacterized protein</fullName>
    </submittedName>
</protein>
<dbReference type="PATRIC" id="fig|246196.19.peg.1252"/>
<evidence type="ECO:0000313" key="3">
    <source>
        <dbReference type="Proteomes" id="UP000000757"/>
    </source>
</evidence>
<name>A0QRW3_MYCS2</name>
<sequence length="455" mass="49682">MASDLEPTRPAPVDKTSDDVDAVEPRDGELVLTVQQEGLLVAGEPSEIEAYVERIRNVTGHAVDVIGVDKASVGNAAGLAAGAASFLGQTAKFVQLHPDSLRAIQKHELIPGTDGFYRMMTRGADKKFVSQLQWKQAHLTPTRMMSLQMVAVQLALKTAIAEVQASVERVEGKVEEVLRLAHANRSGDVLGDRVTIDRMAAYLDRHGSFSDADWDAIAGIGPALNRTVEQLRHHADRTLRSFDASKPIQERANFIVKAVESNQLGETLSLLVVSQESLFKWQRLRLARVEATQPEHVQQVLDDARELLARQMVEDNALFQRAREILEAVAKTEALDGFRFWSVQGLQRSLPVLREDLDRFGKARRAHLQEWQEFTAPTARDAANAAVERVSATASVALGVAAEGATLALGAANVGIDKLGGLLGRARVKNKIGRREEPRDLDESLPAEGPDSSAQ</sequence>
<organism evidence="2 3">
    <name type="scientific">Mycolicibacterium smegmatis (strain ATCC 700084 / mc(2)155)</name>
    <name type="common">Mycobacterium smegmatis</name>
    <dbReference type="NCBI Taxonomy" id="246196"/>
    <lineage>
        <taxon>Bacteria</taxon>
        <taxon>Bacillati</taxon>
        <taxon>Actinomycetota</taxon>
        <taxon>Actinomycetes</taxon>
        <taxon>Mycobacteriales</taxon>
        <taxon>Mycobacteriaceae</taxon>
        <taxon>Mycolicibacterium</taxon>
    </lineage>
</organism>
<dbReference type="Proteomes" id="UP000000757">
    <property type="component" value="Chromosome"/>
</dbReference>
<keyword evidence="3" id="KW-1185">Reference proteome</keyword>